<protein>
    <recommendedName>
        <fullName evidence="3">FAD-binding PCMH-type domain-containing protein</fullName>
    </recommendedName>
</protein>
<feature type="domain" description="FAD-binding PCMH-type" evidence="3">
    <location>
        <begin position="212"/>
        <end position="393"/>
    </location>
</feature>
<dbReference type="PANTHER" id="PTHR13878">
    <property type="entry name" value="GULONOLACTONE OXIDASE"/>
    <property type="match status" value="1"/>
</dbReference>
<name>A0A4Y9Y174_9AGAM</name>
<evidence type="ECO:0000313" key="5">
    <source>
        <dbReference type="Proteomes" id="UP000298327"/>
    </source>
</evidence>
<dbReference type="InterPro" id="IPR016169">
    <property type="entry name" value="FAD-bd_PCMH_sub2"/>
</dbReference>
<evidence type="ECO:0000256" key="2">
    <source>
        <dbReference type="ARBA" id="ARBA00023002"/>
    </source>
</evidence>
<dbReference type="InterPro" id="IPR006094">
    <property type="entry name" value="Oxid_FAD_bind_N"/>
</dbReference>
<keyword evidence="5" id="KW-1185">Reference proteome</keyword>
<dbReference type="Pfam" id="PF01565">
    <property type="entry name" value="FAD_binding_4"/>
    <property type="match status" value="1"/>
</dbReference>
<reference evidence="4 5" key="1">
    <citation type="submission" date="2019-02" db="EMBL/GenBank/DDBJ databases">
        <title>Genome sequencing of the rare red list fungi Dentipellis fragilis.</title>
        <authorList>
            <person name="Buettner E."/>
            <person name="Kellner H."/>
        </authorList>
    </citation>
    <scope>NUCLEOTIDE SEQUENCE [LARGE SCALE GENOMIC DNA]</scope>
    <source>
        <strain evidence="4 5">DSM 105465</strain>
    </source>
</reference>
<dbReference type="InterPro" id="IPR016166">
    <property type="entry name" value="FAD-bd_PCMH"/>
</dbReference>
<dbReference type="InterPro" id="IPR050432">
    <property type="entry name" value="FAD-linked_Oxidoreductases_BP"/>
</dbReference>
<dbReference type="OrthoDB" id="9983560at2759"/>
<dbReference type="STRING" id="205917.A0A4Y9Y174"/>
<evidence type="ECO:0000259" key="3">
    <source>
        <dbReference type="PROSITE" id="PS51387"/>
    </source>
</evidence>
<sequence>MSMAGRRKQSGRPSIKLRAVSRLLGVWQHASELDMMIFQAVVSQSAAIRDDFKTYSPKWSLEASHTGIATAFVNPSFDVHYTGLALTEGQHPTALVNQMPGPSLLLVLMQCLLPALALSSPSASQWHTLGQQVDGRLYQSSPLAAPCFKDFSSAECQAIQKGYTNDTFRSGSFGAYVNVNWETCQATSVQCLLDSSNPSDVSPTLPPNQCQLGSIPEYYIDVRTPGDVAAAFNFSKHTQVPLVVKNTGHDYKGRSSAPGSLALWTHNLKNITYDPAFVAEGCKNSQSGMTVGAGVQWGEAYNFAEANNITVVGGSDPEVGVSGGWVQGGGHGVLSNTMGLGVDRVLQYRVVTPDGKYLVANACQNEDLFFALRGGGGGTFGVVLESTILASPPVPLQAVVVLWQPNANRTQSIFSLLVDNAVKWADEGWGGLVNDQSVIYVNPKPQTQAQSNSSMAPLIQFGEQLLADGVPGTQLLVLQFPTFGSFFNTFAVSQAASAGFNLALASRLVPRANFASASARSELVTALLNAHSTSLSLRLLIGPPSSFPGDGTTSINPAWRESIYHVTLIESWTWNSTLADKQKQFSDASNAIDYLRKITPDAAYLNESDVHEPNFEVTFWGDNYEKLLAIKRKYDPDHLLDCWQCVGWNPDSSRFRCYI</sequence>
<accession>A0A4Y9Y174</accession>
<dbReference type="Gene3D" id="3.30.465.10">
    <property type="match status" value="2"/>
</dbReference>
<dbReference type="AlphaFoldDB" id="A0A4Y9Y174"/>
<dbReference type="InterPro" id="IPR036318">
    <property type="entry name" value="FAD-bd_PCMH-like_sf"/>
</dbReference>
<comment type="similarity">
    <text evidence="1">Belongs to the oxygen-dependent FAD-linked oxidoreductase family.</text>
</comment>
<keyword evidence="2" id="KW-0560">Oxidoreductase</keyword>
<dbReference type="PROSITE" id="PS51387">
    <property type="entry name" value="FAD_PCMH"/>
    <property type="match status" value="1"/>
</dbReference>
<evidence type="ECO:0000313" key="4">
    <source>
        <dbReference type="EMBL" id="TFY55648.1"/>
    </source>
</evidence>
<organism evidence="4 5">
    <name type="scientific">Dentipellis fragilis</name>
    <dbReference type="NCBI Taxonomy" id="205917"/>
    <lineage>
        <taxon>Eukaryota</taxon>
        <taxon>Fungi</taxon>
        <taxon>Dikarya</taxon>
        <taxon>Basidiomycota</taxon>
        <taxon>Agaricomycotina</taxon>
        <taxon>Agaricomycetes</taxon>
        <taxon>Russulales</taxon>
        <taxon>Hericiaceae</taxon>
        <taxon>Dentipellis</taxon>
    </lineage>
</organism>
<dbReference type="GO" id="GO:0071949">
    <property type="term" value="F:FAD binding"/>
    <property type="evidence" value="ECO:0007669"/>
    <property type="project" value="InterPro"/>
</dbReference>
<dbReference type="EMBL" id="SEOQ01000897">
    <property type="protein sequence ID" value="TFY55648.1"/>
    <property type="molecule type" value="Genomic_DNA"/>
</dbReference>
<dbReference type="PANTHER" id="PTHR13878:SF91">
    <property type="entry name" value="FAD BINDING DOMAIN PROTEIN (AFU_ORTHOLOGUE AFUA_6G12070)-RELATED"/>
    <property type="match status" value="1"/>
</dbReference>
<dbReference type="Proteomes" id="UP000298327">
    <property type="component" value="Unassembled WGS sequence"/>
</dbReference>
<comment type="caution">
    <text evidence="4">The sequence shown here is derived from an EMBL/GenBank/DDBJ whole genome shotgun (WGS) entry which is preliminary data.</text>
</comment>
<dbReference type="Pfam" id="PF08031">
    <property type="entry name" value="BBE"/>
    <property type="match status" value="1"/>
</dbReference>
<evidence type="ECO:0000256" key="1">
    <source>
        <dbReference type="ARBA" id="ARBA00005466"/>
    </source>
</evidence>
<dbReference type="GO" id="GO:0016491">
    <property type="term" value="F:oxidoreductase activity"/>
    <property type="evidence" value="ECO:0007669"/>
    <property type="project" value="UniProtKB-KW"/>
</dbReference>
<proteinExistence type="inferred from homology"/>
<dbReference type="SUPFAM" id="SSF56176">
    <property type="entry name" value="FAD-binding/transporter-associated domain-like"/>
    <property type="match status" value="1"/>
</dbReference>
<dbReference type="InterPro" id="IPR012951">
    <property type="entry name" value="BBE"/>
</dbReference>
<gene>
    <name evidence="4" type="ORF">EVG20_g9243</name>
</gene>